<dbReference type="InterPro" id="IPR008183">
    <property type="entry name" value="Aldose_1/G6P_1-epimerase"/>
</dbReference>
<comment type="caution">
    <text evidence="19">The sequence shown here is derived from an EMBL/GenBank/DDBJ whole genome shotgun (WGS) entry which is preliminary data.</text>
</comment>
<dbReference type="Gene3D" id="2.70.98.10">
    <property type="match status" value="1"/>
</dbReference>
<evidence type="ECO:0000256" key="9">
    <source>
        <dbReference type="ARBA" id="ARBA00022490"/>
    </source>
</evidence>
<feature type="signal peptide" evidence="18">
    <location>
        <begin position="1"/>
        <end position="23"/>
    </location>
</feature>
<evidence type="ECO:0000256" key="5">
    <source>
        <dbReference type="ARBA" id="ARBA00006206"/>
    </source>
</evidence>
<dbReference type="Pfam" id="PF01263">
    <property type="entry name" value="Aldose_epim"/>
    <property type="match status" value="1"/>
</dbReference>
<sequence length="389" mass="42468">MKRPQHKYLLLWSLLLIASSCDGPTGTKTTRDTTVADAVKLKAANFQRTIHDKKVKLYTLKNSTGASLAITNFGGRIVSLMVHDKNGALKDVVLGHDDLTGYQTKPENYFGAIIGRYGNRIAKGKFTLAGKTYQLDINDGVNTLHGGFKGFYGQVFDAVQPDSSSLELTYTSKDGEGGYPGTLNVKVVYNLTADNALRITYTATTDKTTIINLTNHAYFNLNGEGKGSILNHLLTIRADAITPVDTTLIPTGQLQTVKNTPFDFTKAKAIGADINNQNEQLKNGKGYDHNFVLTKHTIKQAVATVMSPETGIVMDIYTDEPGLQFYSGNFLTGKTHDGKGGKAYGYRSAFCLETQHFPDAPNQPAFASTTLNPGQTCHTVTEYRFSIKK</sequence>
<dbReference type="UniPathway" id="UPA00242"/>
<evidence type="ECO:0000256" key="8">
    <source>
        <dbReference type="ARBA" id="ARBA00014165"/>
    </source>
</evidence>
<dbReference type="PANTHER" id="PTHR10091">
    <property type="entry name" value="ALDOSE-1-EPIMERASE"/>
    <property type="match status" value="1"/>
</dbReference>
<feature type="chain" id="PRO_5021919337" description="Aldose 1-epimerase" evidence="18">
    <location>
        <begin position="24"/>
        <end position="389"/>
    </location>
</feature>
<comment type="cofactor">
    <cofactor evidence="2">
        <name>Ca(2+)</name>
        <dbReference type="ChEBI" id="CHEBI:29108"/>
    </cofactor>
</comment>
<dbReference type="PROSITE" id="PS00545">
    <property type="entry name" value="ALDOSE_1_EPIMERASE"/>
    <property type="match status" value="1"/>
</dbReference>
<comment type="catalytic activity">
    <reaction evidence="1 14">
        <text>alpha-D-glucose = beta-D-glucose</text>
        <dbReference type="Rhea" id="RHEA:10264"/>
        <dbReference type="ChEBI" id="CHEBI:15903"/>
        <dbReference type="ChEBI" id="CHEBI:17925"/>
        <dbReference type="EC" id="5.1.3.3"/>
    </reaction>
</comment>
<evidence type="ECO:0000256" key="2">
    <source>
        <dbReference type="ARBA" id="ARBA00001913"/>
    </source>
</evidence>
<keyword evidence="11" id="KW-0106">Calcium</keyword>
<dbReference type="OrthoDB" id="9779408at2"/>
<dbReference type="FunFam" id="2.70.98.10:FF:000003">
    <property type="entry name" value="Aldose 1-epimerase"/>
    <property type="match status" value="1"/>
</dbReference>
<evidence type="ECO:0000256" key="6">
    <source>
        <dbReference type="ARBA" id="ARBA00011245"/>
    </source>
</evidence>
<reference evidence="19 20" key="1">
    <citation type="submission" date="2019-07" db="EMBL/GenBank/DDBJ databases">
        <authorList>
            <person name="Huq M.A."/>
        </authorList>
    </citation>
    <scope>NUCLEOTIDE SEQUENCE [LARGE SCALE GENOMIC DNA]</scope>
    <source>
        <strain evidence="19 20">MAH-19</strain>
    </source>
</reference>
<proteinExistence type="inferred from homology"/>
<evidence type="ECO:0000256" key="12">
    <source>
        <dbReference type="ARBA" id="ARBA00023235"/>
    </source>
</evidence>
<evidence type="ECO:0000313" key="20">
    <source>
        <dbReference type="Proteomes" id="UP000318733"/>
    </source>
</evidence>
<feature type="binding site" evidence="17">
    <location>
        <begin position="216"/>
        <end position="218"/>
    </location>
    <ligand>
        <name>beta-D-galactose</name>
        <dbReference type="ChEBI" id="CHEBI:27667"/>
    </ligand>
</feature>
<evidence type="ECO:0000256" key="16">
    <source>
        <dbReference type="PIRSR" id="PIRSR005096-2"/>
    </source>
</evidence>
<dbReference type="NCBIfam" id="NF008277">
    <property type="entry name" value="PRK11055.1"/>
    <property type="match status" value="1"/>
</dbReference>
<evidence type="ECO:0000256" key="11">
    <source>
        <dbReference type="ARBA" id="ARBA00022837"/>
    </source>
</evidence>
<evidence type="ECO:0000256" key="10">
    <source>
        <dbReference type="ARBA" id="ARBA00022553"/>
    </source>
</evidence>
<comment type="subunit">
    <text evidence="6">Monomer.</text>
</comment>
<dbReference type="GO" id="GO:0030246">
    <property type="term" value="F:carbohydrate binding"/>
    <property type="evidence" value="ECO:0007669"/>
    <property type="project" value="InterPro"/>
</dbReference>
<dbReference type="GO" id="GO:0004034">
    <property type="term" value="F:aldose 1-epimerase activity"/>
    <property type="evidence" value="ECO:0007669"/>
    <property type="project" value="UniProtKB-EC"/>
</dbReference>
<dbReference type="Proteomes" id="UP000318733">
    <property type="component" value="Unassembled WGS sequence"/>
</dbReference>
<gene>
    <name evidence="19" type="ORF">FO440_21840</name>
</gene>
<dbReference type="InterPro" id="IPR011013">
    <property type="entry name" value="Gal_mutarotase_sf_dom"/>
</dbReference>
<keyword evidence="20" id="KW-1185">Reference proteome</keyword>
<protein>
    <recommendedName>
        <fullName evidence="8 14">Aldose 1-epimerase</fullName>
        <ecNumber evidence="7 14">5.1.3.3</ecNumber>
    </recommendedName>
</protein>
<comment type="similarity">
    <text evidence="5 14">Belongs to the aldose epimerase family.</text>
</comment>
<dbReference type="InterPro" id="IPR018052">
    <property type="entry name" value="Ald1_epimerase_CS"/>
</dbReference>
<keyword evidence="10" id="KW-0597">Phosphoprotein</keyword>
<organism evidence="19 20">
    <name type="scientific">Mucilaginibacter corticis</name>
    <dbReference type="NCBI Taxonomy" id="2597670"/>
    <lineage>
        <taxon>Bacteria</taxon>
        <taxon>Pseudomonadati</taxon>
        <taxon>Bacteroidota</taxon>
        <taxon>Sphingobacteriia</taxon>
        <taxon>Sphingobacteriales</taxon>
        <taxon>Sphingobacteriaceae</taxon>
        <taxon>Mucilaginibacter</taxon>
    </lineage>
</organism>
<dbReference type="InterPro" id="IPR047215">
    <property type="entry name" value="Galactose_mutarotase-like"/>
</dbReference>
<dbReference type="InterPro" id="IPR014718">
    <property type="entry name" value="GH-type_carb-bd"/>
</dbReference>
<dbReference type="SUPFAM" id="SSF74650">
    <property type="entry name" value="Galactose mutarotase-like"/>
    <property type="match status" value="1"/>
</dbReference>
<dbReference type="EC" id="5.1.3.3" evidence="7 14"/>
<evidence type="ECO:0000256" key="1">
    <source>
        <dbReference type="ARBA" id="ARBA00001614"/>
    </source>
</evidence>
<accession>A0A556M9C3</accession>
<feature type="binding site" evidence="16">
    <location>
        <position position="288"/>
    </location>
    <ligand>
        <name>beta-D-galactose</name>
        <dbReference type="ChEBI" id="CHEBI:27667"/>
    </ligand>
</feature>
<dbReference type="EMBL" id="VLPK01000006">
    <property type="protein sequence ID" value="TSJ36478.1"/>
    <property type="molecule type" value="Genomic_DNA"/>
</dbReference>
<dbReference type="PANTHER" id="PTHR10091:SF0">
    <property type="entry name" value="GALACTOSE MUTAROTASE"/>
    <property type="match status" value="1"/>
</dbReference>
<keyword evidence="13 14" id="KW-0119">Carbohydrate metabolism</keyword>
<dbReference type="GO" id="GO:0006006">
    <property type="term" value="P:glucose metabolic process"/>
    <property type="evidence" value="ECO:0007669"/>
    <property type="project" value="TreeGrafter"/>
</dbReference>
<dbReference type="AlphaFoldDB" id="A0A556M9C3"/>
<evidence type="ECO:0000256" key="7">
    <source>
        <dbReference type="ARBA" id="ARBA00013185"/>
    </source>
</evidence>
<keyword evidence="12 14" id="KW-0413">Isomerase</keyword>
<evidence type="ECO:0000256" key="4">
    <source>
        <dbReference type="ARBA" id="ARBA00005028"/>
    </source>
</evidence>
<evidence type="ECO:0000313" key="19">
    <source>
        <dbReference type="EMBL" id="TSJ36478.1"/>
    </source>
</evidence>
<feature type="active site" description="Proton donor" evidence="15">
    <location>
        <position position="216"/>
    </location>
</feature>
<dbReference type="CDD" id="cd09019">
    <property type="entry name" value="galactose_mutarotase_like"/>
    <property type="match status" value="1"/>
</dbReference>
<keyword evidence="18" id="KW-0732">Signal</keyword>
<dbReference type="GO" id="GO:0005737">
    <property type="term" value="C:cytoplasm"/>
    <property type="evidence" value="ECO:0007669"/>
    <property type="project" value="UniProtKB-SubCell"/>
</dbReference>
<dbReference type="InterPro" id="IPR015443">
    <property type="entry name" value="Aldose_1-epimerase"/>
</dbReference>
<evidence type="ECO:0000256" key="18">
    <source>
        <dbReference type="SAM" id="SignalP"/>
    </source>
</evidence>
<evidence type="ECO:0000256" key="14">
    <source>
        <dbReference type="PIRNR" id="PIRNR005096"/>
    </source>
</evidence>
<evidence type="ECO:0000256" key="15">
    <source>
        <dbReference type="PIRSR" id="PIRSR005096-1"/>
    </source>
</evidence>
<comment type="pathway">
    <text evidence="4 14">Carbohydrate metabolism; hexose metabolism.</text>
</comment>
<evidence type="ECO:0000256" key="13">
    <source>
        <dbReference type="ARBA" id="ARBA00023277"/>
    </source>
</evidence>
<name>A0A556M9C3_9SPHI</name>
<feature type="active site" description="Proton acceptor" evidence="15">
    <location>
        <position position="353"/>
    </location>
</feature>
<comment type="subcellular location">
    <subcellularLocation>
        <location evidence="3">Cytoplasm</location>
    </subcellularLocation>
</comment>
<feature type="binding site" evidence="17">
    <location>
        <begin position="119"/>
        <end position="120"/>
    </location>
    <ligand>
        <name>beta-D-galactose</name>
        <dbReference type="ChEBI" id="CHEBI:27667"/>
    </ligand>
</feature>
<evidence type="ECO:0000256" key="3">
    <source>
        <dbReference type="ARBA" id="ARBA00004496"/>
    </source>
</evidence>
<evidence type="ECO:0000256" key="17">
    <source>
        <dbReference type="PIRSR" id="PIRSR005096-3"/>
    </source>
</evidence>
<dbReference type="PIRSF" id="PIRSF005096">
    <property type="entry name" value="GALM"/>
    <property type="match status" value="1"/>
</dbReference>
<keyword evidence="9" id="KW-0963">Cytoplasm</keyword>
<dbReference type="PROSITE" id="PS51257">
    <property type="entry name" value="PROKAR_LIPOPROTEIN"/>
    <property type="match status" value="1"/>
</dbReference>
<dbReference type="GO" id="GO:0033499">
    <property type="term" value="P:galactose catabolic process via UDP-galactose, Leloir pathway"/>
    <property type="evidence" value="ECO:0007669"/>
    <property type="project" value="TreeGrafter"/>
</dbReference>
<dbReference type="RefSeq" id="WP_144250445.1">
    <property type="nucleotide sequence ID" value="NZ_VLPK01000006.1"/>
</dbReference>